<dbReference type="AlphaFoldDB" id="A0A1G2NAC3"/>
<proteinExistence type="predicted"/>
<evidence type="ECO:0000256" key="1">
    <source>
        <dbReference type="SAM" id="Phobius"/>
    </source>
</evidence>
<keyword evidence="1" id="KW-0472">Membrane</keyword>
<name>A0A1G2NAC3_9BACT</name>
<sequence length="191" mass="21510">MPRLTWFATQAEKKLGCNPLHSASEAMQLVFTGSTLISFGIICAILADLKSITFMWLMFTLGGTCIAGTLFKRLKVRKFTRTLEFIGNTIRAVGLVPSALYDELHDDDLLIDEVFELFKKTLHRIAVQIVIWEKRDDGLAMDNARVQRELFTKFHKTAALFGINLGPYGEYYKTAVPDLKTPEANTEETTA</sequence>
<dbReference type="EMBL" id="MHRX01000036">
    <property type="protein sequence ID" value="OHA33064.1"/>
    <property type="molecule type" value="Genomic_DNA"/>
</dbReference>
<accession>A0A1G2NAC3</accession>
<comment type="caution">
    <text evidence="2">The sequence shown here is derived from an EMBL/GenBank/DDBJ whole genome shotgun (WGS) entry which is preliminary data.</text>
</comment>
<organism evidence="2 3">
    <name type="scientific">Candidatus Taylorbacteria bacterium RIFCSPLOWO2_01_FULL_45_15b</name>
    <dbReference type="NCBI Taxonomy" id="1802319"/>
    <lineage>
        <taxon>Bacteria</taxon>
        <taxon>Candidatus Tayloriibacteriota</taxon>
    </lineage>
</organism>
<protein>
    <submittedName>
        <fullName evidence="2">Uncharacterized protein</fullName>
    </submittedName>
</protein>
<gene>
    <name evidence="2" type="ORF">A2928_00775</name>
</gene>
<dbReference type="Proteomes" id="UP000176221">
    <property type="component" value="Unassembled WGS sequence"/>
</dbReference>
<keyword evidence="1" id="KW-0812">Transmembrane</keyword>
<feature type="transmembrane region" description="Helical" evidence="1">
    <location>
        <begin position="29"/>
        <end position="47"/>
    </location>
</feature>
<evidence type="ECO:0000313" key="2">
    <source>
        <dbReference type="EMBL" id="OHA33064.1"/>
    </source>
</evidence>
<reference evidence="2 3" key="1">
    <citation type="journal article" date="2016" name="Nat. Commun.">
        <title>Thousands of microbial genomes shed light on interconnected biogeochemical processes in an aquifer system.</title>
        <authorList>
            <person name="Anantharaman K."/>
            <person name="Brown C.T."/>
            <person name="Hug L.A."/>
            <person name="Sharon I."/>
            <person name="Castelle C.J."/>
            <person name="Probst A.J."/>
            <person name="Thomas B.C."/>
            <person name="Singh A."/>
            <person name="Wilkins M.J."/>
            <person name="Karaoz U."/>
            <person name="Brodie E.L."/>
            <person name="Williams K.H."/>
            <person name="Hubbard S.S."/>
            <person name="Banfield J.F."/>
        </authorList>
    </citation>
    <scope>NUCLEOTIDE SEQUENCE [LARGE SCALE GENOMIC DNA]</scope>
</reference>
<feature type="transmembrane region" description="Helical" evidence="1">
    <location>
        <begin position="53"/>
        <end position="71"/>
    </location>
</feature>
<evidence type="ECO:0000313" key="3">
    <source>
        <dbReference type="Proteomes" id="UP000176221"/>
    </source>
</evidence>
<keyword evidence="1" id="KW-1133">Transmembrane helix</keyword>